<dbReference type="PaxDb" id="3218-PP1S31_265V6.1"/>
<reference evidence="2" key="3">
    <citation type="submission" date="2020-12" db="UniProtKB">
        <authorList>
            <consortium name="EnsemblPlants"/>
        </authorList>
    </citation>
    <scope>IDENTIFICATION</scope>
</reference>
<protein>
    <submittedName>
        <fullName evidence="1 2">Uncharacterized protein</fullName>
    </submittedName>
</protein>
<accession>A0A2K1JVM4</accession>
<sequence>MPLLDSRSRRAEAEITCVIPLYGKKNRGKSSCS</sequence>
<dbReference type="EnsemblPlants" id="Pp3c11_21690V3.1">
    <property type="protein sequence ID" value="Pp3c11_21690V3.1"/>
    <property type="gene ID" value="Pp3c11_21690"/>
</dbReference>
<evidence type="ECO:0000313" key="1">
    <source>
        <dbReference type="EMBL" id="PNR45575.1"/>
    </source>
</evidence>
<keyword evidence="3" id="KW-1185">Reference proteome</keyword>
<dbReference type="AlphaFoldDB" id="A0A2K1JVM4"/>
<dbReference type="Proteomes" id="UP000006727">
    <property type="component" value="Chromosome 11"/>
</dbReference>
<gene>
    <name evidence="1" type="ORF">PHYPA_015346</name>
</gene>
<reference evidence="1 3" key="2">
    <citation type="journal article" date="2018" name="Plant J.">
        <title>The Physcomitrella patens chromosome-scale assembly reveals moss genome structure and evolution.</title>
        <authorList>
            <person name="Lang D."/>
            <person name="Ullrich K.K."/>
            <person name="Murat F."/>
            <person name="Fuchs J."/>
            <person name="Jenkins J."/>
            <person name="Haas F.B."/>
            <person name="Piednoel M."/>
            <person name="Gundlach H."/>
            <person name="Van Bel M."/>
            <person name="Meyberg R."/>
            <person name="Vives C."/>
            <person name="Morata J."/>
            <person name="Symeonidi A."/>
            <person name="Hiss M."/>
            <person name="Muchero W."/>
            <person name="Kamisugi Y."/>
            <person name="Saleh O."/>
            <person name="Blanc G."/>
            <person name="Decker E.L."/>
            <person name="van Gessel N."/>
            <person name="Grimwood J."/>
            <person name="Hayes R.D."/>
            <person name="Graham S.W."/>
            <person name="Gunter L.E."/>
            <person name="McDaniel S.F."/>
            <person name="Hoernstein S.N.W."/>
            <person name="Larsson A."/>
            <person name="Li F.W."/>
            <person name="Perroud P.F."/>
            <person name="Phillips J."/>
            <person name="Ranjan P."/>
            <person name="Rokshar D.S."/>
            <person name="Rothfels C.J."/>
            <person name="Schneider L."/>
            <person name="Shu S."/>
            <person name="Stevenson D.W."/>
            <person name="Thummler F."/>
            <person name="Tillich M."/>
            <person name="Villarreal Aguilar J.C."/>
            <person name="Widiez T."/>
            <person name="Wong G.K."/>
            <person name="Wymore A."/>
            <person name="Zhang Y."/>
            <person name="Zimmer A.D."/>
            <person name="Quatrano R.S."/>
            <person name="Mayer K.F.X."/>
            <person name="Goodstein D."/>
            <person name="Casacuberta J.M."/>
            <person name="Vandepoele K."/>
            <person name="Reski R."/>
            <person name="Cuming A.C."/>
            <person name="Tuskan G.A."/>
            <person name="Maumus F."/>
            <person name="Salse J."/>
            <person name="Schmutz J."/>
            <person name="Rensing S.A."/>
        </authorList>
    </citation>
    <scope>NUCLEOTIDE SEQUENCE [LARGE SCALE GENOMIC DNA]</scope>
    <source>
        <strain evidence="2 3">cv. Gransden 2004</strain>
    </source>
</reference>
<dbReference type="EMBL" id="ABEU02000011">
    <property type="protein sequence ID" value="PNR45575.1"/>
    <property type="molecule type" value="Genomic_DNA"/>
</dbReference>
<dbReference type="Gramene" id="Pp3c11_21690V3.1">
    <property type="protein sequence ID" value="Pp3c11_21690V3.1"/>
    <property type="gene ID" value="Pp3c11_21690"/>
</dbReference>
<dbReference type="InParanoid" id="A0A2K1JVM4"/>
<evidence type="ECO:0000313" key="3">
    <source>
        <dbReference type="Proteomes" id="UP000006727"/>
    </source>
</evidence>
<proteinExistence type="predicted"/>
<evidence type="ECO:0000313" key="2">
    <source>
        <dbReference type="EnsemblPlants" id="Pp3c11_21690V3.1"/>
    </source>
</evidence>
<reference evidence="1 3" key="1">
    <citation type="journal article" date="2008" name="Science">
        <title>The Physcomitrella genome reveals evolutionary insights into the conquest of land by plants.</title>
        <authorList>
            <person name="Rensing S."/>
            <person name="Lang D."/>
            <person name="Zimmer A."/>
            <person name="Terry A."/>
            <person name="Salamov A."/>
            <person name="Shapiro H."/>
            <person name="Nishiyama T."/>
            <person name="Perroud P.-F."/>
            <person name="Lindquist E."/>
            <person name="Kamisugi Y."/>
            <person name="Tanahashi T."/>
            <person name="Sakakibara K."/>
            <person name="Fujita T."/>
            <person name="Oishi K."/>
            <person name="Shin-I T."/>
            <person name="Kuroki Y."/>
            <person name="Toyoda A."/>
            <person name="Suzuki Y."/>
            <person name="Hashimoto A."/>
            <person name="Yamaguchi K."/>
            <person name="Sugano A."/>
            <person name="Kohara Y."/>
            <person name="Fujiyama A."/>
            <person name="Anterola A."/>
            <person name="Aoki S."/>
            <person name="Ashton N."/>
            <person name="Barbazuk W.B."/>
            <person name="Barker E."/>
            <person name="Bennetzen J."/>
            <person name="Bezanilla M."/>
            <person name="Blankenship R."/>
            <person name="Cho S.H."/>
            <person name="Dutcher S."/>
            <person name="Estelle M."/>
            <person name="Fawcett J.A."/>
            <person name="Gundlach H."/>
            <person name="Hanada K."/>
            <person name="Heyl A."/>
            <person name="Hicks K.A."/>
            <person name="Hugh J."/>
            <person name="Lohr M."/>
            <person name="Mayer K."/>
            <person name="Melkozernov A."/>
            <person name="Murata T."/>
            <person name="Nelson D."/>
            <person name="Pils B."/>
            <person name="Prigge M."/>
            <person name="Reiss B."/>
            <person name="Renner T."/>
            <person name="Rombauts S."/>
            <person name="Rushton P."/>
            <person name="Sanderfoot A."/>
            <person name="Schween G."/>
            <person name="Shiu S.-H."/>
            <person name="Stueber K."/>
            <person name="Theodoulou F.L."/>
            <person name="Tu H."/>
            <person name="Van de Peer Y."/>
            <person name="Verrier P.J."/>
            <person name="Waters E."/>
            <person name="Wood A."/>
            <person name="Yang L."/>
            <person name="Cove D."/>
            <person name="Cuming A."/>
            <person name="Hasebe M."/>
            <person name="Lucas S."/>
            <person name="Mishler D.B."/>
            <person name="Reski R."/>
            <person name="Grigoriev I."/>
            <person name="Quatrano R.S."/>
            <person name="Boore J.L."/>
        </authorList>
    </citation>
    <scope>NUCLEOTIDE SEQUENCE [LARGE SCALE GENOMIC DNA]</scope>
    <source>
        <strain evidence="2 3">cv. Gransden 2004</strain>
    </source>
</reference>
<organism evidence="1">
    <name type="scientific">Physcomitrium patens</name>
    <name type="common">Spreading-leaved earth moss</name>
    <name type="synonym">Physcomitrella patens</name>
    <dbReference type="NCBI Taxonomy" id="3218"/>
    <lineage>
        <taxon>Eukaryota</taxon>
        <taxon>Viridiplantae</taxon>
        <taxon>Streptophyta</taxon>
        <taxon>Embryophyta</taxon>
        <taxon>Bryophyta</taxon>
        <taxon>Bryophytina</taxon>
        <taxon>Bryopsida</taxon>
        <taxon>Funariidae</taxon>
        <taxon>Funariales</taxon>
        <taxon>Funariaceae</taxon>
        <taxon>Physcomitrium</taxon>
    </lineage>
</organism>
<name>A0A2K1JVM4_PHYPA</name>